<dbReference type="Pfam" id="PF00339">
    <property type="entry name" value="Arrestin_N"/>
    <property type="match status" value="1"/>
</dbReference>
<evidence type="ECO:0000313" key="8">
    <source>
        <dbReference type="EMBL" id="CAF3916115.1"/>
    </source>
</evidence>
<dbReference type="SUPFAM" id="SSF81296">
    <property type="entry name" value="E set domains"/>
    <property type="match status" value="2"/>
</dbReference>
<feature type="domain" description="Arrestin C-terminal-like" evidence="2">
    <location>
        <begin position="181"/>
        <end position="315"/>
    </location>
</feature>
<comment type="caution">
    <text evidence="3">The sequence shown here is derived from an EMBL/GenBank/DDBJ whole genome shotgun (WGS) entry which is preliminary data.</text>
</comment>
<dbReference type="Proteomes" id="UP000676336">
    <property type="component" value="Unassembled WGS sequence"/>
</dbReference>
<dbReference type="OrthoDB" id="2333384at2759"/>
<evidence type="ECO:0000313" key="9">
    <source>
        <dbReference type="Proteomes" id="UP000663855"/>
    </source>
</evidence>
<dbReference type="Proteomes" id="UP000663834">
    <property type="component" value="Unassembled WGS sequence"/>
</dbReference>
<proteinExistence type="inferred from homology"/>
<dbReference type="InterPro" id="IPR011021">
    <property type="entry name" value="Arrestin-like_N"/>
</dbReference>
<dbReference type="EMBL" id="CAJOBJ010000925">
    <property type="protein sequence ID" value="CAF3851482.1"/>
    <property type="molecule type" value="Genomic_DNA"/>
</dbReference>
<dbReference type="GO" id="GO:0015031">
    <property type="term" value="P:protein transport"/>
    <property type="evidence" value="ECO:0007669"/>
    <property type="project" value="TreeGrafter"/>
</dbReference>
<dbReference type="Gene3D" id="2.60.40.640">
    <property type="match status" value="2"/>
</dbReference>
<dbReference type="EMBL" id="CAJOBH010002632">
    <property type="protein sequence ID" value="CAF3916115.1"/>
    <property type="molecule type" value="Genomic_DNA"/>
</dbReference>
<evidence type="ECO:0000313" key="5">
    <source>
        <dbReference type="EMBL" id="CAF2124910.1"/>
    </source>
</evidence>
<sequence length="350" mass="39870">MGNSNSMINVTFDRSQPTVYYGGDIVSGRINITIPGNTDKIHDIHLIVTGDVGYTTTRTTRMQNGQTERITDHHNIRIFEQKVTIGQGLSTEHNEAGGRINNRASFESGQYVYPFSVHLPDSLPPTIHPTDYPFVRYELQLFIEKKWYNQDVQCRYPLRVYPRVNLLQKINSQCAVKFDTKRNDIKIRGIIQRAGLIPGEKTNLSLEIYNPNHATIKRIDVCLIQRYEIEQCRRRLELIRFAVPDLVNRNDIHIEVSCPITVPMGISPTYNFKNKNGNTCVHVNLHYDIKLEVKVKGIFSDFDLQVPIIIGTDSAELSSFGDATKVPSLLADLNTMDMLELEAHDDALLE</sequence>
<dbReference type="GO" id="GO:0005737">
    <property type="term" value="C:cytoplasm"/>
    <property type="evidence" value="ECO:0007669"/>
    <property type="project" value="TreeGrafter"/>
</dbReference>
<dbReference type="EMBL" id="CAJNOV010017910">
    <property type="protein sequence ID" value="CAF1614034.1"/>
    <property type="molecule type" value="Genomic_DNA"/>
</dbReference>
<protein>
    <recommendedName>
        <fullName evidence="2">Arrestin C-terminal-like domain-containing protein</fullName>
    </recommendedName>
</protein>
<dbReference type="InterPro" id="IPR014756">
    <property type="entry name" value="Ig_E-set"/>
</dbReference>
<reference evidence="3" key="1">
    <citation type="submission" date="2021-02" db="EMBL/GenBank/DDBJ databases">
        <authorList>
            <person name="Nowell W R."/>
        </authorList>
    </citation>
    <scope>NUCLEOTIDE SEQUENCE</scope>
</reference>
<dbReference type="PANTHER" id="PTHR11188:SF17">
    <property type="entry name" value="FI21816P1"/>
    <property type="match status" value="1"/>
</dbReference>
<dbReference type="SMART" id="SM01017">
    <property type="entry name" value="Arrestin_C"/>
    <property type="match status" value="1"/>
</dbReference>
<dbReference type="AlphaFoldDB" id="A0A816BSW1"/>
<gene>
    <name evidence="8" type="ORF">BYL167_LOCUS9245</name>
    <name evidence="3" type="ORF">CJN711_LOCUS36906</name>
    <name evidence="7" type="ORF">GIL414_LOCUS3988</name>
    <name evidence="4" type="ORF">KQP761_LOCUS28392</name>
    <name evidence="5" type="ORF">MBJ925_LOCUS26587</name>
    <name evidence="6" type="ORF">SMN809_LOCUS2974</name>
</gene>
<dbReference type="EMBL" id="CAJNRE010014115">
    <property type="protein sequence ID" value="CAF2124910.1"/>
    <property type="molecule type" value="Genomic_DNA"/>
</dbReference>
<organism evidence="3 9">
    <name type="scientific">Rotaria magnacalcarata</name>
    <dbReference type="NCBI Taxonomy" id="392030"/>
    <lineage>
        <taxon>Eukaryota</taxon>
        <taxon>Metazoa</taxon>
        <taxon>Spiralia</taxon>
        <taxon>Gnathifera</taxon>
        <taxon>Rotifera</taxon>
        <taxon>Eurotatoria</taxon>
        <taxon>Bdelloidea</taxon>
        <taxon>Philodinida</taxon>
        <taxon>Philodinidae</taxon>
        <taxon>Rotaria</taxon>
    </lineage>
</organism>
<evidence type="ECO:0000313" key="6">
    <source>
        <dbReference type="EMBL" id="CAF3832941.1"/>
    </source>
</evidence>
<evidence type="ECO:0000256" key="1">
    <source>
        <dbReference type="ARBA" id="ARBA00005298"/>
    </source>
</evidence>
<name>A0A816BSW1_9BILA</name>
<dbReference type="EMBL" id="CAJNOW010015571">
    <property type="protein sequence ID" value="CAF1642868.1"/>
    <property type="molecule type" value="Genomic_DNA"/>
</dbReference>
<evidence type="ECO:0000259" key="2">
    <source>
        <dbReference type="SMART" id="SM01017"/>
    </source>
</evidence>
<dbReference type="Pfam" id="PF02752">
    <property type="entry name" value="Arrestin_C"/>
    <property type="match status" value="1"/>
</dbReference>
<dbReference type="InterPro" id="IPR011022">
    <property type="entry name" value="Arrestin_C-like"/>
</dbReference>
<dbReference type="InterPro" id="IPR050357">
    <property type="entry name" value="Arrestin_domain-protein"/>
</dbReference>
<dbReference type="Proteomes" id="UP000681967">
    <property type="component" value="Unassembled WGS sequence"/>
</dbReference>
<evidence type="ECO:0000313" key="7">
    <source>
        <dbReference type="EMBL" id="CAF3851482.1"/>
    </source>
</evidence>
<evidence type="ECO:0000313" key="4">
    <source>
        <dbReference type="EMBL" id="CAF1642868.1"/>
    </source>
</evidence>
<dbReference type="PANTHER" id="PTHR11188">
    <property type="entry name" value="ARRESTIN DOMAIN CONTAINING PROTEIN"/>
    <property type="match status" value="1"/>
</dbReference>
<dbReference type="InterPro" id="IPR014752">
    <property type="entry name" value="Arrestin-like_C"/>
</dbReference>
<comment type="similarity">
    <text evidence="1">Belongs to the arrestin family.</text>
</comment>
<dbReference type="Proteomes" id="UP000681720">
    <property type="component" value="Unassembled WGS sequence"/>
</dbReference>
<accession>A0A816BSW1</accession>
<evidence type="ECO:0000313" key="3">
    <source>
        <dbReference type="EMBL" id="CAF1614034.1"/>
    </source>
</evidence>
<dbReference type="Proteomes" id="UP000663855">
    <property type="component" value="Unassembled WGS sequence"/>
</dbReference>
<dbReference type="Proteomes" id="UP000663824">
    <property type="component" value="Unassembled WGS sequence"/>
</dbReference>
<dbReference type="EMBL" id="CAJOBI010000585">
    <property type="protein sequence ID" value="CAF3832941.1"/>
    <property type="molecule type" value="Genomic_DNA"/>
</dbReference>